<dbReference type="AlphaFoldDB" id="A0A182QA89"/>
<accession>A0A182QA89</accession>
<name>A0A182QA89_9DIPT</name>
<dbReference type="Proteomes" id="UP000075886">
    <property type="component" value="Unassembled WGS sequence"/>
</dbReference>
<keyword evidence="2" id="KW-1185">Reference proteome</keyword>
<proteinExistence type="predicted"/>
<protein>
    <submittedName>
        <fullName evidence="1">Uncharacterized protein</fullName>
    </submittedName>
</protein>
<organism evidence="1 2">
    <name type="scientific">Anopheles farauti</name>
    <dbReference type="NCBI Taxonomy" id="69004"/>
    <lineage>
        <taxon>Eukaryota</taxon>
        <taxon>Metazoa</taxon>
        <taxon>Ecdysozoa</taxon>
        <taxon>Arthropoda</taxon>
        <taxon>Hexapoda</taxon>
        <taxon>Insecta</taxon>
        <taxon>Pterygota</taxon>
        <taxon>Neoptera</taxon>
        <taxon>Endopterygota</taxon>
        <taxon>Diptera</taxon>
        <taxon>Nematocera</taxon>
        <taxon>Culicoidea</taxon>
        <taxon>Culicidae</taxon>
        <taxon>Anophelinae</taxon>
        <taxon>Anopheles</taxon>
    </lineage>
</organism>
<dbReference type="EMBL" id="AXCN02000633">
    <property type="status" value="NOT_ANNOTATED_CDS"/>
    <property type="molecule type" value="Genomic_DNA"/>
</dbReference>
<reference evidence="1" key="2">
    <citation type="submission" date="2020-05" db="UniProtKB">
        <authorList>
            <consortium name="EnsemblMetazoa"/>
        </authorList>
    </citation>
    <scope>IDENTIFICATION</scope>
    <source>
        <strain evidence="1">FAR1</strain>
    </source>
</reference>
<sequence>MPIQTNNSSTKLALWNDEIFSSVWIAGTNVQQYSRQVQKIDRELGIKTICEFVSKLVITRAMPLDVNAKIVCGMSQIYLLNVRSLHRSLQTVNEKELRYKIGYNENKIVRKFRQKITCTAGNDGMLLDSKELEELMNFEFDNFMNQITENEVIDCLVASQKNTTVQNIQDITLREAPETMLSYSTHNWPDEQDDFGSTASNEMINFFYPNDESNTTVSQLQADQPTLQDILNQSVPNTVDNS</sequence>
<dbReference type="EnsemblMetazoa" id="AFAF006155-RA">
    <property type="protein sequence ID" value="AFAF006155-PA"/>
    <property type="gene ID" value="AFAF006155"/>
</dbReference>
<reference evidence="2" key="1">
    <citation type="submission" date="2014-01" db="EMBL/GenBank/DDBJ databases">
        <title>The Genome Sequence of Anopheles farauti FAR1 (V2).</title>
        <authorList>
            <consortium name="The Broad Institute Genomics Platform"/>
            <person name="Neafsey D.E."/>
            <person name="Besansky N."/>
            <person name="Howell P."/>
            <person name="Walton C."/>
            <person name="Young S.K."/>
            <person name="Zeng Q."/>
            <person name="Gargeya S."/>
            <person name="Fitzgerald M."/>
            <person name="Haas B."/>
            <person name="Abouelleil A."/>
            <person name="Allen A.W."/>
            <person name="Alvarado L."/>
            <person name="Arachchi H.M."/>
            <person name="Berlin A.M."/>
            <person name="Chapman S.B."/>
            <person name="Gainer-Dewar J."/>
            <person name="Goldberg J."/>
            <person name="Griggs A."/>
            <person name="Gujja S."/>
            <person name="Hansen M."/>
            <person name="Howarth C."/>
            <person name="Imamovic A."/>
            <person name="Ireland A."/>
            <person name="Larimer J."/>
            <person name="McCowan C."/>
            <person name="Murphy C."/>
            <person name="Pearson M."/>
            <person name="Poon T.W."/>
            <person name="Priest M."/>
            <person name="Roberts A."/>
            <person name="Saif S."/>
            <person name="Shea T."/>
            <person name="Sisk P."/>
            <person name="Sykes S."/>
            <person name="Wortman J."/>
            <person name="Nusbaum C."/>
            <person name="Birren B."/>
        </authorList>
    </citation>
    <scope>NUCLEOTIDE SEQUENCE [LARGE SCALE GENOMIC DNA]</scope>
    <source>
        <strain evidence="2">FAR1</strain>
    </source>
</reference>
<evidence type="ECO:0000313" key="1">
    <source>
        <dbReference type="EnsemblMetazoa" id="AFAF006155-PA"/>
    </source>
</evidence>
<evidence type="ECO:0000313" key="2">
    <source>
        <dbReference type="Proteomes" id="UP000075886"/>
    </source>
</evidence>
<dbReference type="VEuPathDB" id="VectorBase:AFAF006155"/>